<dbReference type="GO" id="GO:0016787">
    <property type="term" value="F:hydrolase activity"/>
    <property type="evidence" value="ECO:0007669"/>
    <property type="project" value="UniProtKB-KW"/>
</dbReference>
<reference evidence="5 6" key="1">
    <citation type="journal article" date="2011" name="J. Bacteriol.">
        <title>Genome sequence of the algicidal bacterium Kordia algicida OT-1.</title>
        <authorList>
            <person name="Lee H.S."/>
            <person name="Kang S.G."/>
            <person name="Kwon K.K."/>
            <person name="Lee J.H."/>
            <person name="Kim S.J."/>
        </authorList>
    </citation>
    <scope>NUCLEOTIDE SEQUENCE [LARGE SCALE GENOMIC DNA]</scope>
    <source>
        <strain evidence="5 6">OT-1</strain>
    </source>
</reference>
<protein>
    <submittedName>
        <fullName evidence="5">Outer membrane protein</fullName>
    </submittedName>
</protein>
<dbReference type="InterPro" id="IPR029052">
    <property type="entry name" value="Metallo-depent_PP-like"/>
</dbReference>
<dbReference type="PANTHER" id="PTHR10161">
    <property type="entry name" value="TARTRATE-RESISTANT ACID PHOSPHATASE TYPE 5"/>
    <property type="match status" value="1"/>
</dbReference>
<dbReference type="eggNOG" id="COG4775">
    <property type="taxonomic scope" value="Bacteria"/>
</dbReference>
<comment type="caution">
    <text evidence="5">The sequence shown here is derived from an EMBL/GenBank/DDBJ whole genome shotgun (WGS) entry which is preliminary data.</text>
</comment>
<dbReference type="HOGENOM" id="CLU_007496_0_0_10"/>
<dbReference type="InterPro" id="IPR051558">
    <property type="entry name" value="Metallophosphoesterase_PAP"/>
</dbReference>
<organism evidence="5 6">
    <name type="scientific">Kordia algicida OT-1</name>
    <dbReference type="NCBI Taxonomy" id="391587"/>
    <lineage>
        <taxon>Bacteria</taxon>
        <taxon>Pseudomonadati</taxon>
        <taxon>Bacteroidota</taxon>
        <taxon>Flavobacteriia</taxon>
        <taxon>Flavobacteriales</taxon>
        <taxon>Flavobacteriaceae</taxon>
        <taxon>Kordia</taxon>
    </lineage>
</organism>
<feature type="domain" description="Calcineurin-like phosphoesterase" evidence="4">
    <location>
        <begin position="46"/>
        <end position="242"/>
    </location>
</feature>
<dbReference type="InterPro" id="IPR004843">
    <property type="entry name" value="Calcineurin-like_PHP"/>
</dbReference>
<evidence type="ECO:0000256" key="2">
    <source>
        <dbReference type="ARBA" id="ARBA00022801"/>
    </source>
</evidence>
<evidence type="ECO:0000256" key="1">
    <source>
        <dbReference type="ARBA" id="ARBA00022729"/>
    </source>
</evidence>
<feature type="signal peptide" evidence="3">
    <location>
        <begin position="1"/>
        <end position="21"/>
    </location>
</feature>
<accession>A9DKU2</accession>
<dbReference type="RefSeq" id="WP_007095415.1">
    <property type="nucleotide sequence ID" value="NZ_CP142125.1"/>
</dbReference>
<dbReference type="PANTHER" id="PTHR10161:SF14">
    <property type="entry name" value="TARTRATE-RESISTANT ACID PHOSPHATASE TYPE 5"/>
    <property type="match status" value="1"/>
</dbReference>
<dbReference type="Pfam" id="PF00149">
    <property type="entry name" value="Metallophos"/>
    <property type="match status" value="1"/>
</dbReference>
<proteinExistence type="predicted"/>
<dbReference type="STRING" id="391587.KAOT1_14332"/>
<dbReference type="EMBL" id="ABIB01000001">
    <property type="protein sequence ID" value="EDP98402.1"/>
    <property type="molecule type" value="Genomic_DNA"/>
</dbReference>
<dbReference type="Gene3D" id="3.60.21.10">
    <property type="match status" value="1"/>
</dbReference>
<evidence type="ECO:0000256" key="3">
    <source>
        <dbReference type="SAM" id="SignalP"/>
    </source>
</evidence>
<keyword evidence="2" id="KW-0378">Hydrolase</keyword>
<gene>
    <name evidence="5" type="ORF">KAOT1_14332</name>
</gene>
<sequence>MIKSLRFVGIIVFLLCINACATFKAQYAEKMSMNPYPEDKEVKHSFYLIGDAGNSPLGGKAVALQMMEKELQKASKNSTAIFLGDNIYPAGLPKKSNKRREFAAHQLDAQTSIVKDFNGQTIFIPGNHDWYSNGLEGLKRQEKYIEDILGKNTFLPENGCPIEKIHVSDDIELILIDTQWYITNWDRHPTMNDDCQIKTRTKFLEEYSSLIKKARGKTTIVALHHPMYTYGPHNAQYTFKTHLSPVPILGTIKNLVRSTSGTANVDQSHKRYNELRKRIITLSQENDKVIFVSGHEHSLQYIEEDNLRQIVSGSGAKMSGTRNVGGGKFTYGTYGYARLDVFEDGSSHVRFYSAIENKVVFETQVIRPPAPEVEMVYPETFPNEVTASVYTPEETNKSGFYKFLWGERYRKQYSTEVKAPTVDLDTLFGGLKPVRKGGGNQSKSLRLEDKDGAQYVMRALRKQALRYLQAVLFKDQYIKGQFDNTVTEDLLLDVFSGAHPYAPFAVGTLADAVGVYHTNPVLYFVPKQKALGKYNDDFGGELYMIEEHTSEGHDDKKSFGYQNDLESTDDMLKKLNKDEDVILDEASYIRARLFDMLIGDWDRHQDQWRWIEFRENGQRVFRPLPRDRDQAFSKMSDGFLLSTAVKIIPTARLLREYSGDLEDVKGMNVEPYPLDMSLIVQSGKEVWDAQVKAIQDGLTDEVIDKAFLSFPEAVRDEQMELIKKNLRSRRENLQAISDRYYKLMNKLAVVKGTNKDDWFDIERMPNGKTKVTAYRIKGGEKKDIFHERTYNKTETKEIWIYALDDDDVFHVYGNGNNLIKVRLIGGQNNDTYDIKNGKKLTYYDYKSKKSTFLTNKGHRILTDNYETNVYNYKKLKNGATQILPTLGFNPDDGFKVGFSTTMTDYGFERNPFTSRHTLRGAYYFATSGFDVGYTGEFSNIIGRWNLMLDVHFNSPNYAVNFFGFGNNTPNAEADENDGLDVDLDYNRVKIRTIRFTPSLIWRGQLGGSFRAGLSYESNEIERTNGRFLEQNFPANSSVFDKQDFFGVNAKYHFQNVDNAAFPTMGMEVSLETGYKNNVSTSKGFAYVIPEFSIDHRLIASGQLVLATKLRGHVNFGDEFEFYQGANLGANTGLRGYRNERFTGKRAFVQTTDIRLNLRKIKTRLIPLDIGLFGGFDYGRVWIDGDPSKKWNTSLGGGIWLSGANMLTAHLSLFTADDGARFAFGVGFGF</sequence>
<feature type="chain" id="PRO_5002736611" evidence="3">
    <location>
        <begin position="22"/>
        <end position="1229"/>
    </location>
</feature>
<keyword evidence="6" id="KW-1185">Reference proteome</keyword>
<dbReference type="Proteomes" id="UP000002945">
    <property type="component" value="Unassembled WGS sequence"/>
</dbReference>
<evidence type="ECO:0000259" key="4">
    <source>
        <dbReference type="Pfam" id="PF00149"/>
    </source>
</evidence>
<name>A9DKU2_9FLAO</name>
<evidence type="ECO:0000313" key="5">
    <source>
        <dbReference type="EMBL" id="EDP98402.1"/>
    </source>
</evidence>
<dbReference type="SUPFAM" id="SSF56300">
    <property type="entry name" value="Metallo-dependent phosphatases"/>
    <property type="match status" value="1"/>
</dbReference>
<dbReference type="OrthoDB" id="333971at2"/>
<evidence type="ECO:0000313" key="6">
    <source>
        <dbReference type="Proteomes" id="UP000002945"/>
    </source>
</evidence>
<dbReference type="AlphaFoldDB" id="A9DKU2"/>
<keyword evidence="1 3" id="KW-0732">Signal</keyword>